<keyword evidence="2" id="KW-1185">Reference proteome</keyword>
<name>A0AAV4PFL3_9ARAC</name>
<evidence type="ECO:0000313" key="2">
    <source>
        <dbReference type="Proteomes" id="UP001054837"/>
    </source>
</evidence>
<dbReference type="EMBL" id="BPLQ01002630">
    <property type="protein sequence ID" value="GIX94694.1"/>
    <property type="molecule type" value="Genomic_DNA"/>
</dbReference>
<dbReference type="Proteomes" id="UP001054837">
    <property type="component" value="Unassembled WGS sequence"/>
</dbReference>
<proteinExistence type="predicted"/>
<protein>
    <submittedName>
        <fullName evidence="1">Uncharacterized protein</fullName>
    </submittedName>
</protein>
<comment type="caution">
    <text evidence="1">The sequence shown here is derived from an EMBL/GenBank/DDBJ whole genome shotgun (WGS) entry which is preliminary data.</text>
</comment>
<evidence type="ECO:0000313" key="1">
    <source>
        <dbReference type="EMBL" id="GIX94694.1"/>
    </source>
</evidence>
<accession>A0AAV4PFL3</accession>
<gene>
    <name evidence="1" type="ORF">CDAR_204881</name>
</gene>
<organism evidence="1 2">
    <name type="scientific">Caerostris darwini</name>
    <dbReference type="NCBI Taxonomy" id="1538125"/>
    <lineage>
        <taxon>Eukaryota</taxon>
        <taxon>Metazoa</taxon>
        <taxon>Ecdysozoa</taxon>
        <taxon>Arthropoda</taxon>
        <taxon>Chelicerata</taxon>
        <taxon>Arachnida</taxon>
        <taxon>Araneae</taxon>
        <taxon>Araneomorphae</taxon>
        <taxon>Entelegynae</taxon>
        <taxon>Araneoidea</taxon>
        <taxon>Araneidae</taxon>
        <taxon>Caerostris</taxon>
    </lineage>
</organism>
<reference evidence="1 2" key="1">
    <citation type="submission" date="2021-06" db="EMBL/GenBank/DDBJ databases">
        <title>Caerostris darwini draft genome.</title>
        <authorList>
            <person name="Kono N."/>
            <person name="Arakawa K."/>
        </authorList>
    </citation>
    <scope>NUCLEOTIDE SEQUENCE [LARGE SCALE GENOMIC DNA]</scope>
</reference>
<sequence length="88" mass="9819">MVIGSSFSELTPAEESLVGRCGTRPIVMLDTLACFSPGNQMRQAKYFKRINLVGDGVVLNKSFVMVITYHMNFNVDPGIFMTAIFQYC</sequence>
<dbReference type="AlphaFoldDB" id="A0AAV4PFL3"/>